<dbReference type="PANTHER" id="PTHR14386:SF2">
    <property type="entry name" value="PROTEIN FAM204A"/>
    <property type="match status" value="1"/>
</dbReference>
<protein>
    <submittedName>
        <fullName evidence="2">Uncharacterized protein</fullName>
    </submittedName>
</protein>
<keyword evidence="3" id="KW-1185">Reference proteome</keyword>
<dbReference type="Gramene" id="Zm00001eb156280_T002">
    <property type="protein sequence ID" value="Zm00001eb156280_P002"/>
    <property type="gene ID" value="Zm00001eb156280"/>
</dbReference>
<name>A0A804NEY5_MAIZE</name>
<accession>A0A804NEY5</accession>
<reference evidence="3" key="1">
    <citation type="submission" date="2015-12" db="EMBL/GenBank/DDBJ databases">
        <title>Update maize B73 reference genome by single molecule sequencing technologies.</title>
        <authorList>
            <consortium name="Maize Genome Sequencing Project"/>
            <person name="Ware D."/>
        </authorList>
    </citation>
    <scope>NUCLEOTIDE SEQUENCE [LARGE SCALE GENOMIC DNA]</scope>
    <source>
        <strain evidence="3">cv. B73</strain>
    </source>
</reference>
<dbReference type="AlphaFoldDB" id="A0A804NEY5"/>
<sequence>KLNPPALSDSLGHGGRKPASNQEPGRCGDAGDEAKKKEAALASSRLLDPAFKPSKLSQDRLDKFKELHKKRLQITEKPKYKRKLKVLQEMYIIRHQLQESKGILHQACPRGTKESYIGGLILKDDGEGRQTCKNLKTQPQKHIHSSTPHLIQI</sequence>
<reference evidence="2" key="2">
    <citation type="submission" date="2019-07" db="EMBL/GenBank/DDBJ databases">
        <authorList>
            <person name="Seetharam A."/>
            <person name="Woodhouse M."/>
            <person name="Cannon E."/>
        </authorList>
    </citation>
    <scope>NUCLEOTIDE SEQUENCE [LARGE SCALE GENOMIC DNA]</scope>
    <source>
        <strain evidence="2">cv. B73</strain>
    </source>
</reference>
<evidence type="ECO:0000313" key="2">
    <source>
        <dbReference type="EnsemblPlants" id="Zm00001eb156280_P002"/>
    </source>
</evidence>
<organism evidence="2 3">
    <name type="scientific">Zea mays</name>
    <name type="common">Maize</name>
    <dbReference type="NCBI Taxonomy" id="4577"/>
    <lineage>
        <taxon>Eukaryota</taxon>
        <taxon>Viridiplantae</taxon>
        <taxon>Streptophyta</taxon>
        <taxon>Embryophyta</taxon>
        <taxon>Tracheophyta</taxon>
        <taxon>Spermatophyta</taxon>
        <taxon>Magnoliopsida</taxon>
        <taxon>Liliopsida</taxon>
        <taxon>Poales</taxon>
        <taxon>Poaceae</taxon>
        <taxon>PACMAD clade</taxon>
        <taxon>Panicoideae</taxon>
        <taxon>Andropogonodae</taxon>
        <taxon>Andropogoneae</taxon>
        <taxon>Tripsacinae</taxon>
        <taxon>Zea</taxon>
    </lineage>
</organism>
<evidence type="ECO:0000313" key="3">
    <source>
        <dbReference type="Proteomes" id="UP000007305"/>
    </source>
</evidence>
<dbReference type="PANTHER" id="PTHR14386">
    <property type="entry name" value="PROTEIN FAM204A"/>
    <property type="match status" value="1"/>
</dbReference>
<feature type="region of interest" description="Disordered" evidence="1">
    <location>
        <begin position="1"/>
        <end position="46"/>
    </location>
</feature>
<dbReference type="EnsemblPlants" id="Zm00001eb156280_T002">
    <property type="protein sequence ID" value="Zm00001eb156280_P002"/>
    <property type="gene ID" value="Zm00001eb156280"/>
</dbReference>
<proteinExistence type="predicted"/>
<dbReference type="InterPro" id="IPR037690">
    <property type="entry name" value="FAM204A"/>
</dbReference>
<evidence type="ECO:0000256" key="1">
    <source>
        <dbReference type="SAM" id="MobiDB-lite"/>
    </source>
</evidence>
<dbReference type="Proteomes" id="UP000007305">
    <property type="component" value="Chromosome 3"/>
</dbReference>
<reference evidence="2" key="3">
    <citation type="submission" date="2021-05" db="UniProtKB">
        <authorList>
            <consortium name="EnsemblPlants"/>
        </authorList>
    </citation>
    <scope>IDENTIFICATION</scope>
    <source>
        <strain evidence="2">cv. B73</strain>
    </source>
</reference>